<evidence type="ECO:0000256" key="5">
    <source>
        <dbReference type="ARBA" id="ARBA00022576"/>
    </source>
</evidence>
<gene>
    <name evidence="11" type="primary">rocD</name>
    <name evidence="12" type="ORF">SAMN03080614_102928</name>
</gene>
<dbReference type="GO" id="GO:0005737">
    <property type="term" value="C:cytoplasm"/>
    <property type="evidence" value="ECO:0007669"/>
    <property type="project" value="UniProtKB-SubCell"/>
</dbReference>
<dbReference type="SUPFAM" id="SSF53383">
    <property type="entry name" value="PLP-dependent transferases"/>
    <property type="match status" value="1"/>
</dbReference>
<evidence type="ECO:0000256" key="9">
    <source>
        <dbReference type="ARBA" id="ARBA00022898"/>
    </source>
</evidence>
<dbReference type="EMBL" id="FOIF01000029">
    <property type="protein sequence ID" value="SES99886.1"/>
    <property type="molecule type" value="Genomic_DNA"/>
</dbReference>
<dbReference type="InterPro" id="IPR034757">
    <property type="entry name" value="Ornith_aminotrans_bact"/>
</dbReference>
<accession>A0A1I0AZM2</accession>
<dbReference type="OrthoDB" id="9801052at2"/>
<evidence type="ECO:0000256" key="4">
    <source>
        <dbReference type="ARBA" id="ARBA00022490"/>
    </source>
</evidence>
<evidence type="ECO:0000256" key="3">
    <source>
        <dbReference type="ARBA" id="ARBA00012924"/>
    </source>
</evidence>
<dbReference type="CDD" id="cd00610">
    <property type="entry name" value="OAT_like"/>
    <property type="match status" value="1"/>
</dbReference>
<dbReference type="InterPro" id="IPR005814">
    <property type="entry name" value="Aminotrans_3"/>
</dbReference>
<evidence type="ECO:0000256" key="2">
    <source>
        <dbReference type="ARBA" id="ARBA00004998"/>
    </source>
</evidence>
<keyword evidence="4 11" id="KW-0963">Cytoplasm</keyword>
<comment type="similarity">
    <text evidence="11">Belongs to the class-III pyridoxal-phosphate-dependent aminotransferase family. OAT subfamily.</text>
</comment>
<dbReference type="HAMAP" id="MF_01689">
    <property type="entry name" value="Ornith_aminotrans_3"/>
    <property type="match status" value="1"/>
</dbReference>
<dbReference type="InterPro" id="IPR050103">
    <property type="entry name" value="Class-III_PLP-dep_AT"/>
</dbReference>
<evidence type="ECO:0000256" key="1">
    <source>
        <dbReference type="ARBA" id="ARBA00001933"/>
    </source>
</evidence>
<dbReference type="FunFam" id="3.40.640.10:FF:000011">
    <property type="entry name" value="Ornithine aminotransferase"/>
    <property type="match status" value="1"/>
</dbReference>
<evidence type="ECO:0000256" key="8">
    <source>
        <dbReference type="ARBA" id="ARBA00022679"/>
    </source>
</evidence>
<dbReference type="GO" id="GO:0055129">
    <property type="term" value="P:L-proline biosynthetic process"/>
    <property type="evidence" value="ECO:0007669"/>
    <property type="project" value="UniProtKB-UniRule"/>
</dbReference>
<keyword evidence="13" id="KW-1185">Reference proteome</keyword>
<dbReference type="Proteomes" id="UP000243819">
    <property type="component" value="Unassembled WGS sequence"/>
</dbReference>
<protein>
    <recommendedName>
        <fullName evidence="3 11">Ornithine aminotransferase</fullName>
        <shortName evidence="11">OAT</shortName>
        <ecNumber evidence="3 11">2.6.1.13</ecNumber>
    </recommendedName>
    <alternativeName>
        <fullName evidence="10 11">Ornithine--oxo-acid aminotransferase</fullName>
    </alternativeName>
</protein>
<comment type="catalytic activity">
    <reaction evidence="11">
        <text>a 2-oxocarboxylate + L-ornithine = L-glutamate 5-semialdehyde + an L-alpha-amino acid</text>
        <dbReference type="Rhea" id="RHEA:13877"/>
        <dbReference type="ChEBI" id="CHEBI:35179"/>
        <dbReference type="ChEBI" id="CHEBI:46911"/>
        <dbReference type="ChEBI" id="CHEBI:58066"/>
        <dbReference type="ChEBI" id="CHEBI:59869"/>
        <dbReference type="EC" id="2.6.1.13"/>
    </reaction>
</comment>
<dbReference type="UniPathway" id="UPA00098">
    <property type="reaction ID" value="UER00358"/>
</dbReference>
<organism evidence="12 13">
    <name type="scientific">Anaerobranca gottschalkii DSM 13577</name>
    <dbReference type="NCBI Taxonomy" id="1120990"/>
    <lineage>
        <taxon>Bacteria</taxon>
        <taxon>Bacillati</taxon>
        <taxon>Bacillota</taxon>
        <taxon>Clostridia</taxon>
        <taxon>Eubacteriales</taxon>
        <taxon>Proteinivoracaceae</taxon>
        <taxon>Anaerobranca</taxon>
    </lineage>
</organism>
<dbReference type="GO" id="GO:0004587">
    <property type="term" value="F:ornithine aminotransferase activity"/>
    <property type="evidence" value="ECO:0007669"/>
    <property type="project" value="UniProtKB-UniRule"/>
</dbReference>
<evidence type="ECO:0000313" key="13">
    <source>
        <dbReference type="Proteomes" id="UP000243819"/>
    </source>
</evidence>
<evidence type="ECO:0000256" key="6">
    <source>
        <dbReference type="ARBA" id="ARBA00022605"/>
    </source>
</evidence>
<keyword evidence="5 11" id="KW-0032">Aminotransferase</keyword>
<evidence type="ECO:0000256" key="7">
    <source>
        <dbReference type="ARBA" id="ARBA00022650"/>
    </source>
</evidence>
<proteinExistence type="inferred from homology"/>
<dbReference type="InterPro" id="IPR015422">
    <property type="entry name" value="PyrdxlP-dep_Trfase_small"/>
</dbReference>
<dbReference type="InterPro" id="IPR015424">
    <property type="entry name" value="PyrdxlP-dep_Trfase"/>
</dbReference>
<dbReference type="NCBIfam" id="NF003145">
    <property type="entry name" value="PRK04073.1"/>
    <property type="match status" value="1"/>
</dbReference>
<dbReference type="PIRSF" id="PIRSF000521">
    <property type="entry name" value="Transaminase_4ab_Lys_Orn"/>
    <property type="match status" value="1"/>
</dbReference>
<dbReference type="Gene3D" id="3.40.640.10">
    <property type="entry name" value="Type I PLP-dependent aspartate aminotransferase-like (Major domain)"/>
    <property type="match status" value="1"/>
</dbReference>
<dbReference type="PROSITE" id="PS00600">
    <property type="entry name" value="AA_TRANSFER_CLASS_3"/>
    <property type="match status" value="1"/>
</dbReference>
<dbReference type="PANTHER" id="PTHR11986:SF18">
    <property type="entry name" value="ORNITHINE AMINOTRANSFERASE, MITOCHONDRIAL"/>
    <property type="match status" value="1"/>
</dbReference>
<dbReference type="InterPro" id="IPR010164">
    <property type="entry name" value="Orn_aminotrans"/>
</dbReference>
<keyword evidence="6 11" id="KW-0028">Amino-acid biosynthesis</keyword>
<dbReference type="RefSeq" id="WP_091350933.1">
    <property type="nucleotide sequence ID" value="NZ_FOIF01000029.1"/>
</dbReference>
<name>A0A1I0AZM2_9FIRM</name>
<dbReference type="EC" id="2.6.1.13" evidence="3 11"/>
<comment type="subcellular location">
    <subcellularLocation>
        <location evidence="11">Cytoplasm</location>
    </subcellularLocation>
</comment>
<evidence type="ECO:0000313" key="12">
    <source>
        <dbReference type="EMBL" id="SES99886.1"/>
    </source>
</evidence>
<dbReference type="Pfam" id="PF00202">
    <property type="entry name" value="Aminotran_3"/>
    <property type="match status" value="1"/>
</dbReference>
<evidence type="ECO:0000256" key="10">
    <source>
        <dbReference type="ARBA" id="ARBA00030587"/>
    </source>
</evidence>
<comment type="function">
    <text evidence="11">Catalyzes the interconversion of ornithine to glutamate semialdehyde.</text>
</comment>
<sequence length="396" mass="43529">MDSRTILEMTEQYSAPNYLPLPIVISKAEGVWVEDPEGKRYMDMLSSYSALNQGHRHPKIISRVKEQLDKVTLTSRAFHNDQLGPLCKKIAQITGKEKVLLMNTGAEAVETAIKCARRWGYKVKGIPKDKGEIIVCSNNFHGRTVTIISFSSTESYKEGFGPLTPGFKIIPYGDVEALKGAINENTAAFLVEPIQGEAGVIVPPEGYLKAAYEVCKENNVLFLADEIQTGFGRTGKLFACQWEGVDPDIYILGKALGGGVIPVSAISGSSELLNLFNPGSHGSTFGGNPLGCACASAAIDVLLEEKLVERSLELGQYLLEKFKGINNPHIVDIRGKGLFIGIELDEPARKYCELLKEEGILCKETHENVIRFAPPLVITKEELDWAIERVYKVLNK</sequence>
<reference evidence="13" key="1">
    <citation type="submission" date="2016-10" db="EMBL/GenBank/DDBJ databases">
        <authorList>
            <person name="Varghese N."/>
            <person name="Submissions S."/>
        </authorList>
    </citation>
    <scope>NUCLEOTIDE SEQUENCE [LARGE SCALE GENOMIC DNA]</scope>
    <source>
        <strain evidence="13">DSM 13577</strain>
    </source>
</reference>
<dbReference type="STRING" id="1120990.SAMN03080614_102928"/>
<evidence type="ECO:0000256" key="11">
    <source>
        <dbReference type="HAMAP-Rule" id="MF_01689"/>
    </source>
</evidence>
<keyword evidence="9 11" id="KW-0663">Pyridoxal phosphate</keyword>
<dbReference type="NCBIfam" id="TIGR01885">
    <property type="entry name" value="Orn_aminotrans"/>
    <property type="match status" value="1"/>
</dbReference>
<feature type="modified residue" description="N6-(pyridoxal phosphate)lysine" evidence="11">
    <location>
        <position position="254"/>
    </location>
</feature>
<dbReference type="GO" id="GO:0030170">
    <property type="term" value="F:pyridoxal phosphate binding"/>
    <property type="evidence" value="ECO:0007669"/>
    <property type="project" value="UniProtKB-UniRule"/>
</dbReference>
<dbReference type="Gene3D" id="3.90.1150.10">
    <property type="entry name" value="Aspartate Aminotransferase, domain 1"/>
    <property type="match status" value="1"/>
</dbReference>
<keyword evidence="8 11" id="KW-0808">Transferase</keyword>
<dbReference type="AlphaFoldDB" id="A0A1I0AZM2"/>
<keyword evidence="7 11" id="KW-0641">Proline biosynthesis</keyword>
<comment type="cofactor">
    <cofactor evidence="1 11">
        <name>pyridoxal 5'-phosphate</name>
        <dbReference type="ChEBI" id="CHEBI:597326"/>
    </cofactor>
</comment>
<comment type="pathway">
    <text evidence="2 11">Amino-acid biosynthesis; L-proline biosynthesis; L-glutamate 5-semialdehyde from L-ornithine: step 1/1.</text>
</comment>
<dbReference type="InterPro" id="IPR049704">
    <property type="entry name" value="Aminotrans_3_PPA_site"/>
</dbReference>
<dbReference type="GO" id="GO:0042802">
    <property type="term" value="F:identical protein binding"/>
    <property type="evidence" value="ECO:0007669"/>
    <property type="project" value="TreeGrafter"/>
</dbReference>
<dbReference type="PANTHER" id="PTHR11986">
    <property type="entry name" value="AMINOTRANSFERASE CLASS III"/>
    <property type="match status" value="1"/>
</dbReference>
<dbReference type="InterPro" id="IPR015421">
    <property type="entry name" value="PyrdxlP-dep_Trfase_major"/>
</dbReference>